<keyword evidence="2" id="KW-1185">Reference proteome</keyword>
<gene>
    <name evidence="1" type="ORF">ETAA1_49240</name>
</gene>
<dbReference type="RefSeq" id="WP_145243043.1">
    <property type="nucleotide sequence ID" value="NZ_CP036273.1"/>
</dbReference>
<dbReference type="Proteomes" id="UP000319576">
    <property type="component" value="Chromosome"/>
</dbReference>
<evidence type="ECO:0000313" key="1">
    <source>
        <dbReference type="EMBL" id="QDU22935.1"/>
    </source>
</evidence>
<evidence type="ECO:0000313" key="2">
    <source>
        <dbReference type="Proteomes" id="UP000319576"/>
    </source>
</evidence>
<name>A0A517XZJ2_9BACT</name>
<proteinExistence type="predicted"/>
<dbReference type="AlphaFoldDB" id="A0A517XZJ2"/>
<reference evidence="1 2" key="1">
    <citation type="submission" date="2019-02" db="EMBL/GenBank/DDBJ databases">
        <title>Deep-cultivation of Planctomycetes and their phenomic and genomic characterization uncovers novel biology.</title>
        <authorList>
            <person name="Wiegand S."/>
            <person name="Jogler M."/>
            <person name="Boedeker C."/>
            <person name="Pinto D."/>
            <person name="Vollmers J."/>
            <person name="Rivas-Marin E."/>
            <person name="Kohn T."/>
            <person name="Peeters S.H."/>
            <person name="Heuer A."/>
            <person name="Rast P."/>
            <person name="Oberbeckmann S."/>
            <person name="Bunk B."/>
            <person name="Jeske O."/>
            <person name="Meyerdierks A."/>
            <person name="Storesund J.E."/>
            <person name="Kallscheuer N."/>
            <person name="Luecker S."/>
            <person name="Lage O.M."/>
            <person name="Pohl T."/>
            <person name="Merkel B.J."/>
            <person name="Hornburger P."/>
            <person name="Mueller R.-W."/>
            <person name="Bruemmer F."/>
            <person name="Labrenz M."/>
            <person name="Spormann A.M."/>
            <person name="Op den Camp H."/>
            <person name="Overmann J."/>
            <person name="Amann R."/>
            <person name="Jetten M.S.M."/>
            <person name="Mascher T."/>
            <person name="Medema M.H."/>
            <person name="Devos D.P."/>
            <person name="Kaster A.-K."/>
            <person name="Ovreas L."/>
            <person name="Rohde M."/>
            <person name="Galperin M.Y."/>
            <person name="Jogler C."/>
        </authorList>
    </citation>
    <scope>NUCLEOTIDE SEQUENCE [LARGE SCALE GENOMIC DNA]</scope>
    <source>
        <strain evidence="1 2">ETA_A1</strain>
    </source>
</reference>
<organism evidence="1 2">
    <name type="scientific">Urbifossiella limnaea</name>
    <dbReference type="NCBI Taxonomy" id="2528023"/>
    <lineage>
        <taxon>Bacteria</taxon>
        <taxon>Pseudomonadati</taxon>
        <taxon>Planctomycetota</taxon>
        <taxon>Planctomycetia</taxon>
        <taxon>Gemmatales</taxon>
        <taxon>Gemmataceae</taxon>
        <taxon>Urbifossiella</taxon>
    </lineage>
</organism>
<dbReference type="KEGG" id="uli:ETAA1_49240"/>
<protein>
    <submittedName>
        <fullName evidence="1">Uncharacterized protein</fullName>
    </submittedName>
</protein>
<accession>A0A517XZJ2</accession>
<dbReference type="EMBL" id="CP036273">
    <property type="protein sequence ID" value="QDU22935.1"/>
    <property type="molecule type" value="Genomic_DNA"/>
</dbReference>
<sequence length="160" mass="17642">MRRRTKWAAAGAAVVALGPWLPGWLAAAGLDAWNVPAVRSQMAANLRTQVRLDGEIADLQCQIRSKDRLVDELIAGRLSLADATDQFEAMLAAQPRTADGLRQMYPDVVSDRERVARHVMDYTRSRLADAAERDRLGARMSAEMTLLFPRNHPAGMESTG</sequence>